<gene>
    <name evidence="5" type="primary">mftF</name>
    <name evidence="5" type="ORF">KSW38_19670</name>
</gene>
<comment type="similarity">
    <text evidence="1">Belongs to the glycosyltransferase 2 family.</text>
</comment>
<dbReference type="InterPro" id="IPR001173">
    <property type="entry name" value="Glyco_trans_2-like"/>
</dbReference>
<reference evidence="5 6" key="1">
    <citation type="submission" date="2021-06" db="EMBL/GenBank/DDBJ databases">
        <authorList>
            <person name="Jeong J.W."/>
        </authorList>
    </citation>
    <scope>NUCLEOTIDE SEQUENCE [LARGE SCALE GENOMIC DNA]</scope>
    <source>
        <strain evidence="5 6">MMS21-TAE1-1</strain>
    </source>
</reference>
<dbReference type="NCBIfam" id="TIGR03965">
    <property type="entry name" value="mycofact_glyco"/>
    <property type="match status" value="1"/>
</dbReference>
<evidence type="ECO:0000256" key="1">
    <source>
        <dbReference type="ARBA" id="ARBA00006739"/>
    </source>
</evidence>
<sequence length="471" mass="51595">MKISGFGLPHGFAVELNDLVRTGRTGRDLVGGSPTRVLYLSASARRLITNGRAVVADDNSRKLVDHLLDAGMADPCLSTLPAADPSSVTVVVPVYGRPLALDRLLASMAGKYDVVVVDDCSPDQEAILAVTEKHHARLVRLRENGGPGHARNEGLKRVNTPYVAFVDSDIVVATDTIEILSKHFADPRVALAGPRIHGLKRGSGMTWIERYEHAKSSLDLGGRPGTVRPRSPVSWLPGAFLLARTHAISEGFSSTSRVGEDVDLVWRLVEDGWRVRFEPEAKVWHEHRQSLTTWLSRKAFYGTSAHPLALRHSTAVAPAVLTPWSVAVVAVTLLQKRWSIAAALAITAAAGVQISRKLSRSEQPIQLGLYLATRGSIAAYAQTMGLLLRHWWPLALLGCIFSRRMRRAVAVACLADAAWEYRRSRPHLDPLRFLLARRLDDVAYGAGVWFGAIKGGAIRCLLPDIRWRTSK</sequence>
<evidence type="ECO:0000256" key="3">
    <source>
        <dbReference type="ARBA" id="ARBA00022679"/>
    </source>
</evidence>
<dbReference type="RefSeq" id="WP_216926640.1">
    <property type="nucleotide sequence ID" value="NZ_JAHOPC010000015.1"/>
</dbReference>
<dbReference type="PANTHER" id="PTHR43179:SF12">
    <property type="entry name" value="GALACTOFURANOSYLTRANSFERASE GLFT2"/>
    <property type="match status" value="1"/>
</dbReference>
<comment type="caution">
    <text evidence="5">The sequence shown here is derived from an EMBL/GenBank/DDBJ whole genome shotgun (WGS) entry which is preliminary data.</text>
</comment>
<dbReference type="PANTHER" id="PTHR43179">
    <property type="entry name" value="RHAMNOSYLTRANSFERASE WBBL"/>
    <property type="match status" value="1"/>
</dbReference>
<dbReference type="EMBL" id="JAHOPC010000015">
    <property type="protein sequence ID" value="MBU8868518.1"/>
    <property type="molecule type" value="Genomic_DNA"/>
</dbReference>
<proteinExistence type="inferred from homology"/>
<feature type="domain" description="Glycosyltransferase 2-like" evidence="4">
    <location>
        <begin position="89"/>
        <end position="197"/>
    </location>
</feature>
<evidence type="ECO:0000259" key="4">
    <source>
        <dbReference type="Pfam" id="PF00535"/>
    </source>
</evidence>
<dbReference type="InterPro" id="IPR023981">
    <property type="entry name" value="MftF"/>
</dbReference>
<keyword evidence="6" id="KW-1185">Reference proteome</keyword>
<organism evidence="5 6">
    <name type="scientific">Paenarthrobacter aromaticivorans</name>
    <dbReference type="NCBI Taxonomy" id="2849150"/>
    <lineage>
        <taxon>Bacteria</taxon>
        <taxon>Bacillati</taxon>
        <taxon>Actinomycetota</taxon>
        <taxon>Actinomycetes</taxon>
        <taxon>Micrococcales</taxon>
        <taxon>Micrococcaceae</taxon>
        <taxon>Paenarthrobacter</taxon>
    </lineage>
</organism>
<name>A0ABS6I9X3_9MICC</name>
<dbReference type="Pfam" id="PF00535">
    <property type="entry name" value="Glycos_transf_2"/>
    <property type="match status" value="1"/>
</dbReference>
<dbReference type="Proteomes" id="UP000824166">
    <property type="component" value="Unassembled WGS sequence"/>
</dbReference>
<evidence type="ECO:0000313" key="6">
    <source>
        <dbReference type="Proteomes" id="UP000824166"/>
    </source>
</evidence>
<evidence type="ECO:0000256" key="2">
    <source>
        <dbReference type="ARBA" id="ARBA00022676"/>
    </source>
</evidence>
<evidence type="ECO:0000313" key="5">
    <source>
        <dbReference type="EMBL" id="MBU8868518.1"/>
    </source>
</evidence>
<accession>A0ABS6I9X3</accession>
<protein>
    <submittedName>
        <fullName evidence="5">Mycofactocin biosynthesis glycosyltransferase MftF</fullName>
    </submittedName>
</protein>
<keyword evidence="3" id="KW-0808">Transferase</keyword>
<keyword evidence="2" id="KW-0328">Glycosyltransferase</keyword>